<dbReference type="SUPFAM" id="SSF52402">
    <property type="entry name" value="Adenine nucleotide alpha hydrolases-like"/>
    <property type="match status" value="1"/>
</dbReference>
<proteinExistence type="predicted"/>
<evidence type="ECO:0000313" key="3">
    <source>
        <dbReference type="EMBL" id="NPT43456.1"/>
    </source>
</evidence>
<dbReference type="Pfam" id="PF01012">
    <property type="entry name" value="ETF"/>
    <property type="match status" value="1"/>
</dbReference>
<keyword evidence="4" id="KW-1185">Reference proteome</keyword>
<organism evidence="3 4">
    <name type="scientific">Paraburkholderia solitsugae</name>
    <dbReference type="NCBI Taxonomy" id="2675748"/>
    <lineage>
        <taxon>Bacteria</taxon>
        <taxon>Pseudomonadati</taxon>
        <taxon>Pseudomonadota</taxon>
        <taxon>Betaproteobacteria</taxon>
        <taxon>Burkholderiales</taxon>
        <taxon>Burkholderiaceae</taxon>
        <taxon>Paraburkholderia</taxon>
    </lineage>
</organism>
<name>A0ABX2BTN6_9BURK</name>
<dbReference type="InterPro" id="IPR012255">
    <property type="entry name" value="ETF_b"/>
</dbReference>
<keyword evidence="1" id="KW-0813">Transport</keyword>
<dbReference type="PANTHER" id="PTHR21294">
    <property type="entry name" value="ELECTRON TRANSFER FLAVOPROTEIN BETA-SUBUNIT"/>
    <property type="match status" value="1"/>
</dbReference>
<evidence type="ECO:0000313" key="4">
    <source>
        <dbReference type="Proteomes" id="UP000652198"/>
    </source>
</evidence>
<dbReference type="InterPro" id="IPR014729">
    <property type="entry name" value="Rossmann-like_a/b/a_fold"/>
</dbReference>
<sequence length="273" mass="29055">MQHCEARMKICALLGGILDPKWPLPPHDYLRRPEMLDGIARKLSPFDDAALEVALRLRETMPSSTLAVYMPDGPGAEGLMRAVAAHKPDQVGLLAIDQAVRWDVTAFARQAAAGLRDADAGTLWLTGREFGDLDDGAFGACLARAAAASLIAMAEELRVDAHGTLRALRTRTDVTEQVRVPDACVVTLTNARSNRLRHPLMKNVMLAKKLAIDRVACNSNAGSDGTAAARVAPALLLSAAEANRPRAVRLPASAGLDAQLNAVLELLCTASPT</sequence>
<reference evidence="3 4" key="1">
    <citation type="submission" date="2019-11" db="EMBL/GenBank/DDBJ databases">
        <title>Metabolism of dissolved organic matter in forest soils.</title>
        <authorList>
            <person name="Cyle K.T."/>
            <person name="Wilhelm R.C."/>
            <person name="Martinez C.E."/>
        </authorList>
    </citation>
    <scope>NUCLEOTIDE SEQUENCE [LARGE SCALE GENOMIC DNA]</scope>
    <source>
        <strain evidence="3 4">1N</strain>
    </source>
</reference>
<dbReference type="InterPro" id="IPR014730">
    <property type="entry name" value="ETF_a/b_N"/>
</dbReference>
<dbReference type="EMBL" id="WOEY01000078">
    <property type="protein sequence ID" value="NPT43456.1"/>
    <property type="molecule type" value="Genomic_DNA"/>
</dbReference>
<dbReference type="Gene3D" id="3.40.50.620">
    <property type="entry name" value="HUPs"/>
    <property type="match status" value="1"/>
</dbReference>
<gene>
    <name evidence="3" type="ORF">GNZ12_19515</name>
</gene>
<feature type="domain" description="Electron transfer flavoprotein alpha/beta-subunit N-terminal" evidence="2">
    <location>
        <begin position="40"/>
        <end position="216"/>
    </location>
</feature>
<comment type="caution">
    <text evidence="3">The sequence shown here is derived from an EMBL/GenBank/DDBJ whole genome shotgun (WGS) entry which is preliminary data.</text>
</comment>
<protein>
    <submittedName>
        <fullName evidence="3">Electron transfer flavoprotein subunit beta</fullName>
    </submittedName>
</protein>
<evidence type="ECO:0000256" key="1">
    <source>
        <dbReference type="ARBA" id="ARBA00022982"/>
    </source>
</evidence>
<evidence type="ECO:0000259" key="2">
    <source>
        <dbReference type="Pfam" id="PF01012"/>
    </source>
</evidence>
<dbReference type="Proteomes" id="UP000652198">
    <property type="component" value="Unassembled WGS sequence"/>
</dbReference>
<keyword evidence="1" id="KW-0249">Electron transport</keyword>
<accession>A0ABX2BTN6</accession>